<accession>A0A2C9UVA8</accession>
<dbReference type="Gene3D" id="4.10.60.10">
    <property type="entry name" value="Zinc finger, CCHC-type"/>
    <property type="match status" value="1"/>
</dbReference>
<keyword evidence="1" id="KW-0862">Zinc</keyword>
<evidence type="ECO:0000256" key="1">
    <source>
        <dbReference type="PROSITE-ProRule" id="PRU00047"/>
    </source>
</evidence>
<dbReference type="GO" id="GO:0008270">
    <property type="term" value="F:zinc ion binding"/>
    <property type="evidence" value="ECO:0007669"/>
    <property type="project" value="UniProtKB-KW"/>
</dbReference>
<dbReference type="SUPFAM" id="SSF57756">
    <property type="entry name" value="Retrovirus zinc finger-like domains"/>
    <property type="match status" value="1"/>
</dbReference>
<dbReference type="GO" id="GO:0003676">
    <property type="term" value="F:nucleic acid binding"/>
    <property type="evidence" value="ECO:0007669"/>
    <property type="project" value="InterPro"/>
</dbReference>
<dbReference type="EMBL" id="CM004398">
    <property type="protein sequence ID" value="OAY35458.1"/>
    <property type="molecule type" value="Genomic_DNA"/>
</dbReference>
<dbReference type="Pfam" id="PF14223">
    <property type="entry name" value="Retrotran_gag_2"/>
    <property type="match status" value="1"/>
</dbReference>
<dbReference type="InterPro" id="IPR001878">
    <property type="entry name" value="Znf_CCHC"/>
</dbReference>
<reference evidence="3" key="1">
    <citation type="submission" date="2016-02" db="EMBL/GenBank/DDBJ databases">
        <title>WGS assembly of Manihot esculenta.</title>
        <authorList>
            <person name="Bredeson J.V."/>
            <person name="Prochnik S.E."/>
            <person name="Lyons J.B."/>
            <person name="Schmutz J."/>
            <person name="Grimwood J."/>
            <person name="Vrebalov J."/>
            <person name="Bart R.S."/>
            <person name="Amuge T."/>
            <person name="Ferguson M.E."/>
            <person name="Green R."/>
            <person name="Putnam N."/>
            <person name="Stites J."/>
            <person name="Rounsley S."/>
            <person name="Rokhsar D.S."/>
        </authorList>
    </citation>
    <scope>NUCLEOTIDE SEQUENCE [LARGE SCALE GENOMIC DNA]</scope>
    <source>
        <tissue evidence="3">Leaf</tissue>
    </source>
</reference>
<feature type="domain" description="CCHC-type" evidence="2">
    <location>
        <begin position="171"/>
        <end position="186"/>
    </location>
</feature>
<dbReference type="PROSITE" id="PS50158">
    <property type="entry name" value="ZF_CCHC"/>
    <property type="match status" value="1"/>
</dbReference>
<dbReference type="STRING" id="3983.A0A2C9UVA8"/>
<keyword evidence="1" id="KW-0863">Zinc-finger</keyword>
<sequence length="261" mass="30414">MKESKENLLVRDFELFEMKPGKNISEMNTRYTDLVNLLKALKKSFEEAELVKKILRSLPKSWKAKTTIIFDTKDFTRYTYDELIGSLIAHEMILKKEITEKEKLTDGKKKSIALKIDTNESSSLFSDEEEMAMLARKFRRTFRKGGSKYKRFVKKYGLKEDSLKDPKEIICYECNKADHIRHNCPKSKKKKEDKGKKVMAAVWDTTDESSSDDSNEKNEANLYCMALEEETAEPSKDEEIKVIEFEPPNIEELELAFAKVY</sequence>
<gene>
    <name evidence="3" type="ORF">MANES_12G103200</name>
</gene>
<keyword evidence="1" id="KW-0479">Metal-binding</keyword>
<protein>
    <recommendedName>
        <fullName evidence="2">CCHC-type domain-containing protein</fullName>
    </recommendedName>
</protein>
<organism evidence="3">
    <name type="scientific">Manihot esculenta</name>
    <name type="common">Cassava</name>
    <name type="synonym">Jatropha manihot</name>
    <dbReference type="NCBI Taxonomy" id="3983"/>
    <lineage>
        <taxon>Eukaryota</taxon>
        <taxon>Viridiplantae</taxon>
        <taxon>Streptophyta</taxon>
        <taxon>Embryophyta</taxon>
        <taxon>Tracheophyta</taxon>
        <taxon>Spermatophyta</taxon>
        <taxon>Magnoliopsida</taxon>
        <taxon>eudicotyledons</taxon>
        <taxon>Gunneridae</taxon>
        <taxon>Pentapetalae</taxon>
        <taxon>rosids</taxon>
        <taxon>fabids</taxon>
        <taxon>Malpighiales</taxon>
        <taxon>Euphorbiaceae</taxon>
        <taxon>Crotonoideae</taxon>
        <taxon>Manihoteae</taxon>
        <taxon>Manihot</taxon>
    </lineage>
</organism>
<proteinExistence type="predicted"/>
<evidence type="ECO:0000313" key="3">
    <source>
        <dbReference type="EMBL" id="OAY35458.1"/>
    </source>
</evidence>
<name>A0A2C9UVA8_MANES</name>
<dbReference type="PANTHER" id="PTHR34676">
    <property type="entry name" value="DUF4219 DOMAIN-CONTAINING PROTEIN-RELATED"/>
    <property type="match status" value="1"/>
</dbReference>
<evidence type="ECO:0000259" key="2">
    <source>
        <dbReference type="PROSITE" id="PS50158"/>
    </source>
</evidence>
<dbReference type="InterPro" id="IPR036875">
    <property type="entry name" value="Znf_CCHC_sf"/>
</dbReference>
<dbReference type="AlphaFoldDB" id="A0A2C9UVA8"/>
<dbReference type="PANTHER" id="PTHR34676:SF8">
    <property type="entry name" value="TRANSMEMBRANE PROTEIN"/>
    <property type="match status" value="1"/>
</dbReference>